<dbReference type="PROSITE" id="PS50878">
    <property type="entry name" value="RT_POL"/>
    <property type="match status" value="1"/>
</dbReference>
<dbReference type="OrthoDB" id="2426083at2759"/>
<feature type="non-terminal residue" evidence="2">
    <location>
        <position position="296"/>
    </location>
</feature>
<dbReference type="PANTHER" id="PTHR19446">
    <property type="entry name" value="REVERSE TRANSCRIPTASES"/>
    <property type="match status" value="1"/>
</dbReference>
<dbReference type="EMBL" id="LN724853">
    <property type="protein sequence ID" value="CEP10701.1"/>
    <property type="molecule type" value="Genomic_DNA"/>
</dbReference>
<evidence type="ECO:0000313" key="3">
    <source>
        <dbReference type="Proteomes" id="UP000054107"/>
    </source>
</evidence>
<protein>
    <recommendedName>
        <fullName evidence="1">Reverse transcriptase domain-containing protein</fullName>
    </recommendedName>
</protein>
<name>A0A0B7MXD5_9FUNG</name>
<evidence type="ECO:0000313" key="2">
    <source>
        <dbReference type="EMBL" id="CEP10701.1"/>
    </source>
</evidence>
<dbReference type="STRING" id="35722.A0A0B7MXD5"/>
<gene>
    <name evidence="2" type="primary">PARPA_04445.1 scaffold 13381</name>
</gene>
<reference evidence="2 3" key="1">
    <citation type="submission" date="2014-09" db="EMBL/GenBank/DDBJ databases">
        <authorList>
            <person name="Ellenberger Sabrina"/>
        </authorList>
    </citation>
    <scope>NUCLEOTIDE SEQUENCE [LARGE SCALE GENOMIC DNA]</scope>
    <source>
        <strain evidence="2 3">CBS 412.66</strain>
    </source>
</reference>
<dbReference type="InterPro" id="IPR043502">
    <property type="entry name" value="DNA/RNA_pol_sf"/>
</dbReference>
<dbReference type="InterPro" id="IPR000477">
    <property type="entry name" value="RT_dom"/>
</dbReference>
<feature type="domain" description="Reverse transcriptase" evidence="1">
    <location>
        <begin position="1"/>
        <end position="187"/>
    </location>
</feature>
<evidence type="ECO:0000259" key="1">
    <source>
        <dbReference type="PROSITE" id="PS50878"/>
    </source>
</evidence>
<feature type="non-terminal residue" evidence="2">
    <location>
        <position position="1"/>
    </location>
</feature>
<dbReference type="Pfam" id="PF00078">
    <property type="entry name" value="RVT_1"/>
    <property type="match status" value="1"/>
</dbReference>
<dbReference type="Proteomes" id="UP000054107">
    <property type="component" value="Unassembled WGS sequence"/>
</dbReference>
<dbReference type="AlphaFoldDB" id="A0A0B7MXD5"/>
<sequence>GSSSIGLLLDQEKAYDRVHPVYLRAVLLRFGFPAALVDCISFLFFDAHLVVNVSGFHSPRVPQLRGLKQGDPINPILFNLAFEPLLRKILQDPHLTGYQLPSPQALEAPSAVKMMAYADDIVCLLSSPYNLDRLQQHLQVYSAASNTSVNYHKMEAISLSGSSGIYGTTWCAALRSLCSVRYLGFFLYTSIAQRNVYLDKLLDKVRQGCLIHQQRGLSCPSPSSHLCNPSFRPSLTLGSFLASASTQRAHLGHKAAWACFIHNYSKVLYSCVGSSRFSASPLLKSCLSWLPLLKIT</sequence>
<accession>A0A0B7MXD5</accession>
<organism evidence="2 3">
    <name type="scientific">Parasitella parasitica</name>
    <dbReference type="NCBI Taxonomy" id="35722"/>
    <lineage>
        <taxon>Eukaryota</taxon>
        <taxon>Fungi</taxon>
        <taxon>Fungi incertae sedis</taxon>
        <taxon>Mucoromycota</taxon>
        <taxon>Mucoromycotina</taxon>
        <taxon>Mucoromycetes</taxon>
        <taxon>Mucorales</taxon>
        <taxon>Mucorineae</taxon>
        <taxon>Mucoraceae</taxon>
        <taxon>Parasitella</taxon>
    </lineage>
</organism>
<proteinExistence type="predicted"/>
<dbReference type="SUPFAM" id="SSF56672">
    <property type="entry name" value="DNA/RNA polymerases"/>
    <property type="match status" value="1"/>
</dbReference>
<keyword evidence="3" id="KW-1185">Reference proteome</keyword>